<dbReference type="PANTHER" id="PTHR13046:SF0">
    <property type="entry name" value="CAAX PRENYL PROTEASE 2"/>
    <property type="match status" value="1"/>
</dbReference>
<comment type="catalytic activity">
    <reaction evidence="9">
        <text>Hydrolyzes the peptide bond -P2-(S-farnesyl or geranylgeranyl)C-P1'-P2'-P3'-COOH where P1' and P2' are amino acids with aliphatic sidechains and P3' is any C-terminal residue.</text>
        <dbReference type="EC" id="3.4.26.1"/>
    </reaction>
</comment>
<reference evidence="13" key="1">
    <citation type="submission" date="2022-10" db="EMBL/GenBank/DDBJ databases">
        <title>Novel sulphate-reducing endosymbionts in the free-living metamonad Anaeramoeba.</title>
        <authorList>
            <person name="Jerlstrom-Hultqvist J."/>
            <person name="Cepicka I."/>
            <person name="Gallot-Lavallee L."/>
            <person name="Salas-Leiva D."/>
            <person name="Curtis B.A."/>
            <person name="Zahonova K."/>
            <person name="Pipaliya S."/>
            <person name="Dacks J."/>
            <person name="Roger A.J."/>
        </authorList>
    </citation>
    <scope>NUCLEOTIDE SEQUENCE</scope>
    <source>
        <strain evidence="13">BMAN</strain>
    </source>
</reference>
<evidence type="ECO:0000259" key="12">
    <source>
        <dbReference type="Pfam" id="PF02517"/>
    </source>
</evidence>
<feature type="transmembrane region" description="Helical" evidence="11">
    <location>
        <begin position="214"/>
        <end position="237"/>
    </location>
</feature>
<evidence type="ECO:0000313" key="14">
    <source>
        <dbReference type="Proteomes" id="UP001149090"/>
    </source>
</evidence>
<evidence type="ECO:0000313" key="13">
    <source>
        <dbReference type="EMBL" id="KAJ5074069.1"/>
    </source>
</evidence>
<comment type="similarity">
    <text evidence="2">Belongs to the peptidase U48 family.</text>
</comment>
<evidence type="ECO:0000256" key="6">
    <source>
        <dbReference type="ARBA" id="ARBA00022824"/>
    </source>
</evidence>
<feature type="transmembrane region" description="Helical" evidence="11">
    <location>
        <begin position="50"/>
        <end position="72"/>
    </location>
</feature>
<protein>
    <recommendedName>
        <fullName evidence="10">intramembrane prenyl-peptidase Rce1</fullName>
        <ecNumber evidence="10">3.4.26.1</ecNumber>
    </recommendedName>
</protein>
<feature type="transmembrane region" description="Helical" evidence="11">
    <location>
        <begin position="274"/>
        <end position="293"/>
    </location>
</feature>
<evidence type="ECO:0000256" key="11">
    <source>
        <dbReference type="SAM" id="Phobius"/>
    </source>
</evidence>
<dbReference type="GO" id="GO:0004222">
    <property type="term" value="F:metalloendopeptidase activity"/>
    <property type="evidence" value="ECO:0007669"/>
    <property type="project" value="InterPro"/>
</dbReference>
<dbReference type="OrthoDB" id="271604at2759"/>
<keyword evidence="3 13" id="KW-0645">Protease</keyword>
<dbReference type="GO" id="GO:0005789">
    <property type="term" value="C:endoplasmic reticulum membrane"/>
    <property type="evidence" value="ECO:0007669"/>
    <property type="project" value="UniProtKB-SubCell"/>
</dbReference>
<evidence type="ECO:0000256" key="7">
    <source>
        <dbReference type="ARBA" id="ARBA00022989"/>
    </source>
</evidence>
<dbReference type="InterPro" id="IPR003675">
    <property type="entry name" value="Rce1/LyrA-like_dom"/>
</dbReference>
<keyword evidence="7 11" id="KW-1133">Transmembrane helix</keyword>
<evidence type="ECO:0000256" key="10">
    <source>
        <dbReference type="ARBA" id="ARBA00049729"/>
    </source>
</evidence>
<dbReference type="InterPro" id="IPR039731">
    <property type="entry name" value="Rce1"/>
</dbReference>
<dbReference type="Pfam" id="PF02517">
    <property type="entry name" value="Rce1-like"/>
    <property type="match status" value="1"/>
</dbReference>
<feature type="transmembrane region" description="Helical" evidence="11">
    <location>
        <begin position="92"/>
        <end position="116"/>
    </location>
</feature>
<feature type="transmembrane region" description="Helical" evidence="11">
    <location>
        <begin position="12"/>
        <end position="29"/>
    </location>
</feature>
<dbReference type="Proteomes" id="UP001149090">
    <property type="component" value="Unassembled WGS sequence"/>
</dbReference>
<dbReference type="PANTHER" id="PTHR13046">
    <property type="entry name" value="PROTEASE U48 CAAX PRENYL PROTEASE RCE1"/>
    <property type="match status" value="1"/>
</dbReference>
<evidence type="ECO:0000256" key="3">
    <source>
        <dbReference type="ARBA" id="ARBA00022670"/>
    </source>
</evidence>
<gene>
    <name evidence="13" type="ORF">M0811_00697</name>
</gene>
<name>A0A9Q0RCU6_ANAIG</name>
<feature type="domain" description="CAAX prenyl protease 2/Lysostaphin resistance protein A-like" evidence="12">
    <location>
        <begin position="151"/>
        <end position="257"/>
    </location>
</feature>
<dbReference type="GO" id="GO:0071586">
    <property type="term" value="P:CAAX-box protein processing"/>
    <property type="evidence" value="ECO:0007669"/>
    <property type="project" value="InterPro"/>
</dbReference>
<keyword evidence="4 11" id="KW-0812">Transmembrane</keyword>
<evidence type="ECO:0000256" key="2">
    <source>
        <dbReference type="ARBA" id="ARBA00006897"/>
    </source>
</evidence>
<dbReference type="AlphaFoldDB" id="A0A9Q0RCU6"/>
<dbReference type="EC" id="3.4.26.1" evidence="10"/>
<dbReference type="EMBL" id="JAPDFW010000070">
    <property type="protein sequence ID" value="KAJ5074069.1"/>
    <property type="molecule type" value="Genomic_DNA"/>
</dbReference>
<evidence type="ECO:0000256" key="1">
    <source>
        <dbReference type="ARBA" id="ARBA00004477"/>
    </source>
</evidence>
<keyword evidence="5" id="KW-0378">Hydrolase</keyword>
<keyword evidence="14" id="KW-1185">Reference proteome</keyword>
<sequence length="299" mass="34957">MTKLQLNVFQAISHSLLISFFFVLSLYFIPKILNRVLPKKLSPTKEKKEIIHRFITVIIVTLISLFSLKIWVVEKNEEPSLISLLGFRSSSFFYAASLPLFMTICLFLGPLTMMIFDFQNYLFFSHKNFTFQTLIFWLKKPGNEYLPQTNIQIFRNLVMAPLFEELVFRSGIILLFKFAGIANWKVIVFSPWIFGSAHLHHLYQNVFVENLPFLQSLVSSLIQFGFTSIYGMFSAFLFVRTNHFIPLFLTHSFCNFVGFPQFELIPNHPNRNEILIMLILGAVLFFSLLFPLTDSYFYQ</sequence>
<comment type="caution">
    <text evidence="13">The sequence shown here is derived from an EMBL/GenBank/DDBJ whole genome shotgun (WGS) entry which is preliminary data.</text>
</comment>
<evidence type="ECO:0000256" key="8">
    <source>
        <dbReference type="ARBA" id="ARBA00023136"/>
    </source>
</evidence>
<evidence type="ECO:0000256" key="9">
    <source>
        <dbReference type="ARBA" id="ARBA00047280"/>
    </source>
</evidence>
<keyword evidence="6" id="KW-0256">Endoplasmic reticulum</keyword>
<comment type="subcellular location">
    <subcellularLocation>
        <location evidence="1">Endoplasmic reticulum membrane</location>
        <topology evidence="1">Multi-pass membrane protein</topology>
    </subcellularLocation>
</comment>
<accession>A0A9Q0RCU6</accession>
<feature type="transmembrane region" description="Helical" evidence="11">
    <location>
        <begin position="172"/>
        <end position="194"/>
    </location>
</feature>
<keyword evidence="8 11" id="KW-0472">Membrane</keyword>
<dbReference type="OMA" id="HSFCNWC"/>
<proteinExistence type="inferred from homology"/>
<evidence type="ECO:0000256" key="4">
    <source>
        <dbReference type="ARBA" id="ARBA00022692"/>
    </source>
</evidence>
<organism evidence="13 14">
    <name type="scientific">Anaeramoeba ignava</name>
    <name type="common">Anaerobic marine amoeba</name>
    <dbReference type="NCBI Taxonomy" id="1746090"/>
    <lineage>
        <taxon>Eukaryota</taxon>
        <taxon>Metamonada</taxon>
        <taxon>Anaeramoebidae</taxon>
        <taxon>Anaeramoeba</taxon>
    </lineage>
</organism>
<evidence type="ECO:0000256" key="5">
    <source>
        <dbReference type="ARBA" id="ARBA00022801"/>
    </source>
</evidence>